<dbReference type="GO" id="GO:0017000">
    <property type="term" value="P:antibiotic biosynthetic process"/>
    <property type="evidence" value="ECO:0007669"/>
    <property type="project" value="UniProtKB-KW"/>
</dbReference>
<dbReference type="EMBL" id="CAJOBQ010000076">
    <property type="protein sequence ID" value="CAF4245501.1"/>
    <property type="molecule type" value="Genomic_DNA"/>
</dbReference>
<evidence type="ECO:0000313" key="5">
    <source>
        <dbReference type="EMBL" id="CAF4245501.1"/>
    </source>
</evidence>
<accession>A0A820EA51</accession>
<gene>
    <name evidence="4" type="ORF">FME351_LOCUS15284</name>
    <name evidence="5" type="ORF">TSG867_LOCUS2745</name>
</gene>
<dbReference type="InterPro" id="IPR050411">
    <property type="entry name" value="AlphaKG_dependent_hydroxylases"/>
</dbReference>
<sequence>MHIHWLQWRGISELKNLFNQIHENLLHGSGICVVKNVPIDDDNVSYLSIAKSFSGELLRDSRMPSRSLEADTVIYRVEEDPLNTDAYAHSATNAHFPLHTDCAHFLYPAEVVMLLCVQPSTNDGDGKTILTDVDDILTMLTEQQISELAISRFTWWQGTNKQVRVPILTKSDDGRWRIRFNQATLMREMNASDFAKSSVLQSLIEVLEKIELNPSNSISLTANDLLIVHNQRVLHGRTAFTSNTSRLLKRIRVKVNDL</sequence>
<dbReference type="AlphaFoldDB" id="A0A820EA51"/>
<name>A0A820EA51_9BILA</name>
<dbReference type="InterPro" id="IPR003819">
    <property type="entry name" value="TauD/TfdA-like"/>
</dbReference>
<protein>
    <recommendedName>
        <fullName evidence="3">TauD/TfdA-like domain-containing protein</fullName>
    </recommendedName>
</protein>
<evidence type="ECO:0000256" key="1">
    <source>
        <dbReference type="ARBA" id="ARBA00023002"/>
    </source>
</evidence>
<evidence type="ECO:0000256" key="2">
    <source>
        <dbReference type="ARBA" id="ARBA00023194"/>
    </source>
</evidence>
<dbReference type="GO" id="GO:0016491">
    <property type="term" value="F:oxidoreductase activity"/>
    <property type="evidence" value="ECO:0007669"/>
    <property type="project" value="UniProtKB-KW"/>
</dbReference>
<dbReference type="PANTHER" id="PTHR10696">
    <property type="entry name" value="GAMMA-BUTYROBETAINE HYDROXYLASE-RELATED"/>
    <property type="match status" value="1"/>
</dbReference>
<dbReference type="SUPFAM" id="SSF51197">
    <property type="entry name" value="Clavaminate synthase-like"/>
    <property type="match status" value="1"/>
</dbReference>
<dbReference type="InterPro" id="IPR042098">
    <property type="entry name" value="TauD-like_sf"/>
</dbReference>
<feature type="domain" description="TauD/TfdA-like" evidence="3">
    <location>
        <begin position="23"/>
        <end position="251"/>
    </location>
</feature>
<keyword evidence="1" id="KW-0560">Oxidoreductase</keyword>
<dbReference type="EMBL" id="CAJNYU010001901">
    <property type="protein sequence ID" value="CAF3477875.1"/>
    <property type="molecule type" value="Genomic_DNA"/>
</dbReference>
<proteinExistence type="predicted"/>
<dbReference type="Pfam" id="PF02668">
    <property type="entry name" value="TauD"/>
    <property type="match status" value="1"/>
</dbReference>
<dbReference type="PANTHER" id="PTHR10696:SF56">
    <property type="entry name" value="TAUD_TFDA-LIKE DOMAIN-CONTAINING PROTEIN"/>
    <property type="match status" value="1"/>
</dbReference>
<dbReference type="Proteomes" id="UP000663862">
    <property type="component" value="Unassembled WGS sequence"/>
</dbReference>
<evidence type="ECO:0000259" key="3">
    <source>
        <dbReference type="Pfam" id="PF02668"/>
    </source>
</evidence>
<dbReference type="Proteomes" id="UP000663869">
    <property type="component" value="Unassembled WGS sequence"/>
</dbReference>
<evidence type="ECO:0000313" key="6">
    <source>
        <dbReference type="Proteomes" id="UP000663862"/>
    </source>
</evidence>
<dbReference type="Gene3D" id="3.60.130.10">
    <property type="entry name" value="Clavaminate synthase-like"/>
    <property type="match status" value="1"/>
</dbReference>
<organism evidence="5 6">
    <name type="scientific">Rotaria socialis</name>
    <dbReference type="NCBI Taxonomy" id="392032"/>
    <lineage>
        <taxon>Eukaryota</taxon>
        <taxon>Metazoa</taxon>
        <taxon>Spiralia</taxon>
        <taxon>Gnathifera</taxon>
        <taxon>Rotifera</taxon>
        <taxon>Eurotatoria</taxon>
        <taxon>Bdelloidea</taxon>
        <taxon>Philodinida</taxon>
        <taxon>Philodinidae</taxon>
        <taxon>Rotaria</taxon>
    </lineage>
</organism>
<comment type="caution">
    <text evidence="5">The sequence shown here is derived from an EMBL/GenBank/DDBJ whole genome shotgun (WGS) entry which is preliminary data.</text>
</comment>
<reference evidence="5" key="1">
    <citation type="submission" date="2021-02" db="EMBL/GenBank/DDBJ databases">
        <authorList>
            <person name="Nowell W R."/>
        </authorList>
    </citation>
    <scope>NUCLEOTIDE SEQUENCE</scope>
</reference>
<evidence type="ECO:0000313" key="4">
    <source>
        <dbReference type="EMBL" id="CAF3477875.1"/>
    </source>
</evidence>
<keyword evidence="2" id="KW-0045">Antibiotic biosynthesis</keyword>